<dbReference type="InterPro" id="IPR043588">
    <property type="entry name" value="SSH-N"/>
</dbReference>
<dbReference type="InterPro" id="IPR043587">
    <property type="entry name" value="Phosphatase_SSH-like"/>
</dbReference>
<feature type="transmembrane region" description="Helical" evidence="1">
    <location>
        <begin position="12"/>
        <end position="28"/>
    </location>
</feature>
<keyword evidence="1" id="KW-0812">Transmembrane</keyword>
<organism evidence="3 4">
    <name type="scientific">Scophthalmus maximus</name>
    <name type="common">Turbot</name>
    <name type="synonym">Psetta maxima</name>
    <dbReference type="NCBI Taxonomy" id="52904"/>
    <lineage>
        <taxon>Eukaryota</taxon>
        <taxon>Metazoa</taxon>
        <taxon>Chordata</taxon>
        <taxon>Craniata</taxon>
        <taxon>Vertebrata</taxon>
        <taxon>Euteleostomi</taxon>
        <taxon>Actinopterygii</taxon>
        <taxon>Neopterygii</taxon>
        <taxon>Teleostei</taxon>
        <taxon>Neoteleostei</taxon>
        <taxon>Acanthomorphata</taxon>
        <taxon>Carangaria</taxon>
        <taxon>Pleuronectiformes</taxon>
        <taxon>Pleuronectoidei</taxon>
        <taxon>Scophthalmidae</taxon>
        <taxon>Scophthalmus</taxon>
    </lineage>
</organism>
<dbReference type="Proteomes" id="UP000694558">
    <property type="component" value="Chromosome 13"/>
</dbReference>
<dbReference type="GeneTree" id="ENSGT00940000160322"/>
<dbReference type="GO" id="GO:0003779">
    <property type="term" value="F:actin binding"/>
    <property type="evidence" value="ECO:0007669"/>
    <property type="project" value="InterPro"/>
</dbReference>
<evidence type="ECO:0000313" key="3">
    <source>
        <dbReference type="Ensembl" id="ENSSMAP00000070682.1"/>
    </source>
</evidence>
<reference evidence="3" key="1">
    <citation type="submission" date="2023-05" db="EMBL/GenBank/DDBJ databases">
        <title>High-quality long-read genome of Scophthalmus maximus.</title>
        <authorList>
            <person name="Lien S."/>
            <person name="Martinez P."/>
        </authorList>
    </citation>
    <scope>NUCLEOTIDE SEQUENCE [LARGE SCALE GENOMIC DNA]</scope>
</reference>
<evidence type="ECO:0000313" key="4">
    <source>
        <dbReference type="Proteomes" id="UP000694558"/>
    </source>
</evidence>
<feature type="domain" description="Slingshot N-terminal" evidence="2">
    <location>
        <begin position="84"/>
        <end position="173"/>
    </location>
</feature>
<keyword evidence="1" id="KW-0472">Membrane</keyword>
<reference evidence="3" key="2">
    <citation type="submission" date="2025-08" db="UniProtKB">
        <authorList>
            <consortium name="Ensembl"/>
        </authorList>
    </citation>
    <scope>IDENTIFICATION</scope>
</reference>
<dbReference type="AlphaFoldDB" id="A0A8D3EFX3"/>
<accession>A0A8D3EFX3</accession>
<sequence>SFFAHFVSESNLSIILTCALSFPFFFFFKTSSFLSWLLESFALVKGAVLLLEEGQGVGLHEQTSPTATSPGKQVGRASDTQHRHIHAMLEQLRPEDNIQLAVQLESVNPTRVRYLIMVSTLGSKQESILLGMDFPNSDRCVDTQVYLDGDGGFSVTSAEETRIFKPVSMQTMW</sequence>
<evidence type="ECO:0000259" key="2">
    <source>
        <dbReference type="Pfam" id="PF23040"/>
    </source>
</evidence>
<proteinExistence type="predicted"/>
<dbReference type="PANTHER" id="PTHR45864">
    <property type="entry name" value="SLINGSHOT PROTEIN PHOSPHATASE HOMOLOG"/>
    <property type="match status" value="1"/>
</dbReference>
<evidence type="ECO:0000256" key="1">
    <source>
        <dbReference type="SAM" id="Phobius"/>
    </source>
</evidence>
<name>A0A8D3EFX3_SCOMX</name>
<dbReference type="GO" id="GO:0016791">
    <property type="term" value="F:phosphatase activity"/>
    <property type="evidence" value="ECO:0007669"/>
    <property type="project" value="InterPro"/>
</dbReference>
<protein>
    <recommendedName>
        <fullName evidence="2">Slingshot N-terminal domain-containing protein</fullName>
    </recommendedName>
</protein>
<dbReference type="Ensembl" id="ENSSMAT00000063111.1">
    <property type="protein sequence ID" value="ENSSMAP00000070682.1"/>
    <property type="gene ID" value="ENSSMAG00000024370.1"/>
</dbReference>
<keyword evidence="1" id="KW-1133">Transmembrane helix</keyword>
<dbReference type="PANTHER" id="PTHR45864:SF4">
    <property type="entry name" value="PROTEIN PHOSPHATASE SLINGSHOT HOMOLOG 3"/>
    <property type="match status" value="1"/>
</dbReference>
<dbReference type="Pfam" id="PF23040">
    <property type="entry name" value="PH_SSH1-like_1st"/>
    <property type="match status" value="1"/>
</dbReference>
<dbReference type="GO" id="GO:0030837">
    <property type="term" value="P:negative regulation of actin filament polymerization"/>
    <property type="evidence" value="ECO:0007669"/>
    <property type="project" value="InterPro"/>
</dbReference>